<dbReference type="GO" id="GO:0019290">
    <property type="term" value="P:siderophore biosynthetic process"/>
    <property type="evidence" value="ECO:0007669"/>
    <property type="project" value="TreeGrafter"/>
</dbReference>
<proteinExistence type="predicted"/>
<dbReference type="EMBL" id="NILC01000002">
    <property type="protein sequence ID" value="TWL33508.1"/>
    <property type="molecule type" value="Genomic_DNA"/>
</dbReference>
<dbReference type="EMBL" id="CP065647">
    <property type="protein sequence ID" value="QPR73760.1"/>
    <property type="molecule type" value="Genomic_DNA"/>
</dbReference>
<reference evidence="3 4" key="1">
    <citation type="submission" date="2019-06" db="EMBL/GenBank/DDBJ databases">
        <title>Genome sequence analysis of &gt;100 Bacillus licheniformis strains suggests intrinsic resistance to this species.</title>
        <authorList>
            <person name="Wels M."/>
            <person name="Siezen R.J."/>
            <person name="Johansen E."/>
            <person name="Stuer-Lauridsen B."/>
            <person name="Bjerre K."/>
            <person name="Nielsen B.K.K."/>
        </authorList>
    </citation>
    <scope>NUCLEOTIDE SEQUENCE [LARGE SCALE GENOMIC DNA]</scope>
    <source>
        <strain evidence="3 4">BAC-16736</strain>
    </source>
</reference>
<evidence type="ECO:0000313" key="5">
    <source>
        <dbReference type="Proteomes" id="UP000595038"/>
    </source>
</evidence>
<dbReference type="Gene3D" id="3.90.820.10">
    <property type="entry name" value="Structural Genomics, Unknown Function 30-nov-00 1gh9 Mol_id"/>
    <property type="match status" value="1"/>
</dbReference>
<dbReference type="PANTHER" id="PTHR38444:SF1">
    <property type="entry name" value="ENTEROBACTIN BIOSYNTHESIS PROTEIN YBDZ"/>
    <property type="match status" value="1"/>
</dbReference>
<evidence type="ECO:0000313" key="2">
    <source>
        <dbReference type="EMBL" id="QPR73760.1"/>
    </source>
</evidence>
<dbReference type="SUPFAM" id="SSF160582">
    <property type="entry name" value="MbtH-like"/>
    <property type="match status" value="1"/>
</dbReference>
<name>A0A415J8Q4_BACLI</name>
<reference evidence="2 5" key="2">
    <citation type="submission" date="2020-12" db="EMBL/GenBank/DDBJ databases">
        <title>FDA dAtabase for Regulatory Grade micrObial Sequences (FDA-ARGOS): Supporting development and validation of Infectious Disease Dx tests.</title>
        <authorList>
            <person name="Nelson B."/>
            <person name="Plummer A."/>
            <person name="Tallon L."/>
            <person name="Sadzewicz L."/>
            <person name="Zhao X."/>
            <person name="Boylan J."/>
            <person name="Ott S."/>
            <person name="Bowen H."/>
            <person name="Vavikolanu K."/>
            <person name="Mehta A."/>
            <person name="Aluvathingal J."/>
            <person name="Nadendla S."/>
            <person name="Myers T."/>
            <person name="Yan Y."/>
            <person name="Sichtig H."/>
        </authorList>
    </citation>
    <scope>NUCLEOTIDE SEQUENCE [LARGE SCALE GENOMIC DNA]</scope>
    <source>
        <strain evidence="2 5">FDAARGOS_923</strain>
    </source>
</reference>
<dbReference type="AlphaFoldDB" id="A0A415J8Q4"/>
<evidence type="ECO:0000313" key="4">
    <source>
        <dbReference type="Proteomes" id="UP000435910"/>
    </source>
</evidence>
<evidence type="ECO:0000259" key="1">
    <source>
        <dbReference type="SMART" id="SM00923"/>
    </source>
</evidence>
<gene>
    <name evidence="3" type="ORF">CHCC16736_3525</name>
    <name evidence="2" type="ORF">I6G80_05715</name>
</gene>
<dbReference type="SMART" id="SM00923">
    <property type="entry name" value="MbtH"/>
    <property type="match status" value="1"/>
</dbReference>
<accession>A0A415J8Q4</accession>
<organism evidence="3 4">
    <name type="scientific">Bacillus licheniformis</name>
    <dbReference type="NCBI Taxonomy" id="1402"/>
    <lineage>
        <taxon>Bacteria</taxon>
        <taxon>Bacillati</taxon>
        <taxon>Bacillota</taxon>
        <taxon>Bacilli</taxon>
        <taxon>Bacillales</taxon>
        <taxon>Bacillaceae</taxon>
        <taxon>Bacillus</taxon>
    </lineage>
</organism>
<dbReference type="InterPro" id="IPR005153">
    <property type="entry name" value="MbtH-like_dom"/>
</dbReference>
<dbReference type="PANTHER" id="PTHR38444">
    <property type="entry name" value="ENTEROBACTIN BIOSYNTHESIS PROTEIN YBDZ"/>
    <property type="match status" value="1"/>
</dbReference>
<dbReference type="Pfam" id="PF03621">
    <property type="entry name" value="MbtH"/>
    <property type="match status" value="1"/>
</dbReference>
<evidence type="ECO:0000313" key="3">
    <source>
        <dbReference type="EMBL" id="TWL33508.1"/>
    </source>
</evidence>
<dbReference type="GO" id="GO:0005829">
    <property type="term" value="C:cytosol"/>
    <property type="evidence" value="ECO:0007669"/>
    <property type="project" value="TreeGrafter"/>
</dbReference>
<dbReference type="InterPro" id="IPR038020">
    <property type="entry name" value="MbtH-like_sf"/>
</dbReference>
<sequence>MTNPFENEHGTYVVLMNQDGQYSLWPAFIHIPAGWEVVCGEASRSACIDYISSNWTDLSPNSIKLLQKYTAVSNE</sequence>
<dbReference type="RefSeq" id="WP_026080816.1">
    <property type="nucleotide sequence ID" value="NZ_CAMFKN010000014.1"/>
</dbReference>
<dbReference type="Proteomes" id="UP000595038">
    <property type="component" value="Chromosome"/>
</dbReference>
<dbReference type="InterPro" id="IPR037407">
    <property type="entry name" value="MLP_fam"/>
</dbReference>
<dbReference type="Proteomes" id="UP000435910">
    <property type="component" value="Unassembled WGS sequence"/>
</dbReference>
<protein>
    <submittedName>
        <fullName evidence="3">Enterobactin biosynthesis protein YbdZ</fullName>
    </submittedName>
    <submittedName>
        <fullName evidence="2">MbtH family protein</fullName>
    </submittedName>
</protein>
<feature type="domain" description="MbtH-like" evidence="1">
    <location>
        <begin position="3"/>
        <end position="53"/>
    </location>
</feature>